<evidence type="ECO:0000313" key="1">
    <source>
        <dbReference type="EMBL" id="KAJ7380051.1"/>
    </source>
</evidence>
<evidence type="ECO:0000313" key="2">
    <source>
        <dbReference type="Proteomes" id="UP001163046"/>
    </source>
</evidence>
<dbReference type="AlphaFoldDB" id="A0A9X0CYC5"/>
<gene>
    <name evidence="1" type="ORF">OS493_010758</name>
</gene>
<comment type="caution">
    <text evidence="1">The sequence shown here is derived from an EMBL/GenBank/DDBJ whole genome shotgun (WGS) entry which is preliminary data.</text>
</comment>
<name>A0A9X0CYC5_9CNID</name>
<organism evidence="1 2">
    <name type="scientific">Desmophyllum pertusum</name>
    <dbReference type="NCBI Taxonomy" id="174260"/>
    <lineage>
        <taxon>Eukaryota</taxon>
        <taxon>Metazoa</taxon>
        <taxon>Cnidaria</taxon>
        <taxon>Anthozoa</taxon>
        <taxon>Hexacorallia</taxon>
        <taxon>Scleractinia</taxon>
        <taxon>Caryophylliina</taxon>
        <taxon>Caryophylliidae</taxon>
        <taxon>Desmophyllum</taxon>
    </lineage>
</organism>
<proteinExistence type="predicted"/>
<sequence length="98" mass="10798">MSLIALDMCRNGQGLLFKNSEKKIIDAGKLNTVSQLVDENTGCIQSYYGKTIRRNVNSGDISSEEAAKHMKSHQSKTTSWREDETAVLPLVKGLLVSV</sequence>
<keyword evidence="2" id="KW-1185">Reference proteome</keyword>
<dbReference type="EMBL" id="MU826354">
    <property type="protein sequence ID" value="KAJ7380051.1"/>
    <property type="molecule type" value="Genomic_DNA"/>
</dbReference>
<accession>A0A9X0CYC5</accession>
<reference evidence="1" key="1">
    <citation type="submission" date="2023-01" db="EMBL/GenBank/DDBJ databases">
        <title>Genome assembly of the deep-sea coral Lophelia pertusa.</title>
        <authorList>
            <person name="Herrera S."/>
            <person name="Cordes E."/>
        </authorList>
    </citation>
    <scope>NUCLEOTIDE SEQUENCE</scope>
    <source>
        <strain evidence="1">USNM1676648</strain>
        <tissue evidence="1">Polyp</tissue>
    </source>
</reference>
<dbReference type="Proteomes" id="UP001163046">
    <property type="component" value="Unassembled WGS sequence"/>
</dbReference>
<protein>
    <submittedName>
        <fullName evidence="1">Uncharacterized protein</fullName>
    </submittedName>
</protein>